<evidence type="ECO:0000313" key="1">
    <source>
        <dbReference type="EMBL" id="EAQ05387.1"/>
    </source>
</evidence>
<organism evidence="1 2">
    <name type="scientific">Yoonia vestfoldensis SKA53</name>
    <dbReference type="NCBI Taxonomy" id="314232"/>
    <lineage>
        <taxon>Bacteria</taxon>
        <taxon>Pseudomonadati</taxon>
        <taxon>Pseudomonadota</taxon>
        <taxon>Alphaproteobacteria</taxon>
        <taxon>Rhodobacterales</taxon>
        <taxon>Paracoccaceae</taxon>
        <taxon>Yoonia</taxon>
    </lineage>
</organism>
<proteinExistence type="predicted"/>
<gene>
    <name evidence="1" type="ORF">SKA53_00385</name>
</gene>
<name>A3V924_9RHOB</name>
<reference evidence="1 2" key="1">
    <citation type="submission" date="2006-01" db="EMBL/GenBank/DDBJ databases">
        <authorList>
            <person name="Hagstrom A."/>
            <person name="Ferriera S."/>
            <person name="Johnson J."/>
            <person name="Kravitz S."/>
            <person name="Halpern A."/>
            <person name="Remington K."/>
            <person name="Beeson K."/>
            <person name="Tran B."/>
            <person name="Rogers Y.-H."/>
            <person name="Friedman R."/>
            <person name="Venter J.C."/>
        </authorList>
    </citation>
    <scope>NUCLEOTIDE SEQUENCE [LARGE SCALE GENOMIC DNA]</scope>
    <source>
        <strain evidence="1 2">SKA53</strain>
    </source>
</reference>
<dbReference type="HOGENOM" id="CLU_3426581_0_0_5"/>
<dbReference type="AlphaFoldDB" id="A3V924"/>
<sequence length="21" mass="2294">MFDREEGQTFLPGPLAAMVAL</sequence>
<evidence type="ECO:0000313" key="2">
    <source>
        <dbReference type="Proteomes" id="UP000004507"/>
    </source>
</evidence>
<protein>
    <submittedName>
        <fullName evidence="1">Uncharacterized protein</fullName>
    </submittedName>
</protein>
<dbReference type="EMBL" id="AAMS01000010">
    <property type="protein sequence ID" value="EAQ05387.1"/>
    <property type="molecule type" value="Genomic_DNA"/>
</dbReference>
<dbReference type="Proteomes" id="UP000004507">
    <property type="component" value="Unassembled WGS sequence"/>
</dbReference>
<comment type="caution">
    <text evidence="1">The sequence shown here is derived from an EMBL/GenBank/DDBJ whole genome shotgun (WGS) entry which is preliminary data.</text>
</comment>
<accession>A3V924</accession>
<keyword evidence="2" id="KW-1185">Reference proteome</keyword>